<dbReference type="SFLD" id="SFLDS00029">
    <property type="entry name" value="Radical_SAM"/>
    <property type="match status" value="1"/>
</dbReference>
<evidence type="ECO:0000256" key="1">
    <source>
        <dbReference type="ARBA" id="ARBA00001933"/>
    </source>
</evidence>
<dbReference type="OrthoDB" id="5396721at2759"/>
<gene>
    <name evidence="8" type="ORF">SEPMUDRAFT_112978</name>
</gene>
<evidence type="ECO:0000313" key="9">
    <source>
        <dbReference type="Proteomes" id="UP000016931"/>
    </source>
</evidence>
<keyword evidence="4" id="KW-0479">Metal-binding</keyword>
<dbReference type="eggNOG" id="ENOG502QWPC">
    <property type="taxonomic scope" value="Eukaryota"/>
</dbReference>
<dbReference type="InterPro" id="IPR013785">
    <property type="entry name" value="Aldolase_TIM"/>
</dbReference>
<dbReference type="EMBL" id="KB456260">
    <property type="protein sequence ID" value="EMF16955.1"/>
    <property type="molecule type" value="Genomic_DNA"/>
</dbReference>
<evidence type="ECO:0000256" key="2">
    <source>
        <dbReference type="ARBA" id="ARBA00022485"/>
    </source>
</evidence>
<evidence type="ECO:0000256" key="6">
    <source>
        <dbReference type="ARBA" id="ARBA00023004"/>
    </source>
</evidence>
<keyword evidence="5" id="KW-0663">Pyridoxal phosphate</keyword>
<proteinExistence type="predicted"/>
<dbReference type="SFLD" id="SFLDG01070">
    <property type="entry name" value="PLP-dependent"/>
    <property type="match status" value="1"/>
</dbReference>
<evidence type="ECO:0000256" key="7">
    <source>
        <dbReference type="ARBA" id="ARBA00023014"/>
    </source>
</evidence>
<dbReference type="STRING" id="692275.N1QID9"/>
<keyword evidence="2" id="KW-0004">4Fe-4S</keyword>
<keyword evidence="3" id="KW-0949">S-adenosyl-L-methionine</keyword>
<dbReference type="SUPFAM" id="SSF102114">
    <property type="entry name" value="Radical SAM enzymes"/>
    <property type="match status" value="1"/>
</dbReference>
<dbReference type="PANTHER" id="PTHR30538:SF0">
    <property type="entry name" value="L-LYSINE 2,3-AMINOMUTASE AQ_1632-RELATED"/>
    <property type="match status" value="1"/>
</dbReference>
<dbReference type="GO" id="GO:0003824">
    <property type="term" value="F:catalytic activity"/>
    <property type="evidence" value="ECO:0007669"/>
    <property type="project" value="InterPro"/>
</dbReference>
<dbReference type="GeneID" id="27898145"/>
<dbReference type="GO" id="GO:0046872">
    <property type="term" value="F:metal ion binding"/>
    <property type="evidence" value="ECO:0007669"/>
    <property type="project" value="UniProtKB-KW"/>
</dbReference>
<dbReference type="InterPro" id="IPR058240">
    <property type="entry name" value="rSAM_sf"/>
</dbReference>
<dbReference type="HOGENOM" id="CLU_032161_3_0_1"/>
<sequence length="452" mass="51365">MALKVLSKSSIPSIFRKHCPSINHLPYLAAAQVFPMRVNSHVVNNLIDWSKVPHDPIFRMTFPHPDMLQDGDREKICSMLLQHASRLEIRRVAEHIRKRLNPHPAGQQQENIPRFRGKPVFGMQHKYRETVLFFPLEGQYCHAYCSYCFRWAQFTSVGSPQTFQSNSRTTLPEYIRAHPSVTDVLFTGGDPLIMSTKLLQTYILPLLPQNHGPRNLKTIRIGTKALTWWPRRFLDDGDGENDAKQLLRLLEDIVASGIHVSIQAHVSHARELLDPDTQAAIRALRSTGAVIRCQAPLMRHVNDSASAWADMWRLQTSLGTIPYYMFVERDTGAADYFAVPLTSAFEIYSTASSMVSGLSRTARGPSMSTSPGKICVRGIETISQQKVFVLQFVQSRNPQWCHRTFFAEYDSSAVWFDQLKPAFGEEGFFFESEYEEIRARAAQESSGQIFQG</sequence>
<dbReference type="Proteomes" id="UP000016931">
    <property type="component" value="Unassembled WGS sequence"/>
</dbReference>
<dbReference type="GO" id="GO:0051539">
    <property type="term" value="F:4 iron, 4 sulfur cluster binding"/>
    <property type="evidence" value="ECO:0007669"/>
    <property type="project" value="UniProtKB-KW"/>
</dbReference>
<dbReference type="PANTHER" id="PTHR30538">
    <property type="entry name" value="LYSINE 2,3-AMINOMUTASE-RELATED"/>
    <property type="match status" value="1"/>
</dbReference>
<dbReference type="InterPro" id="IPR007197">
    <property type="entry name" value="rSAM"/>
</dbReference>
<organism evidence="8 9">
    <name type="scientific">Sphaerulina musiva (strain SO2202)</name>
    <name type="common">Poplar stem canker fungus</name>
    <name type="synonym">Septoria musiva</name>
    <dbReference type="NCBI Taxonomy" id="692275"/>
    <lineage>
        <taxon>Eukaryota</taxon>
        <taxon>Fungi</taxon>
        <taxon>Dikarya</taxon>
        <taxon>Ascomycota</taxon>
        <taxon>Pezizomycotina</taxon>
        <taxon>Dothideomycetes</taxon>
        <taxon>Dothideomycetidae</taxon>
        <taxon>Mycosphaerellales</taxon>
        <taxon>Mycosphaerellaceae</taxon>
        <taxon>Sphaerulina</taxon>
    </lineage>
</organism>
<dbReference type="InterPro" id="IPR003739">
    <property type="entry name" value="Lys_aminomutase/Glu_NH3_mut"/>
</dbReference>
<keyword evidence="9" id="KW-1185">Reference proteome</keyword>
<evidence type="ECO:0000256" key="3">
    <source>
        <dbReference type="ARBA" id="ARBA00022691"/>
    </source>
</evidence>
<keyword evidence="7" id="KW-0411">Iron-sulfur</keyword>
<dbReference type="Gene3D" id="3.20.20.70">
    <property type="entry name" value="Aldolase class I"/>
    <property type="match status" value="1"/>
</dbReference>
<dbReference type="AlphaFoldDB" id="N1QID9"/>
<reference evidence="8 9" key="1">
    <citation type="journal article" date="2012" name="PLoS Pathog.">
        <title>Diverse lifestyles and strategies of plant pathogenesis encoded in the genomes of eighteen Dothideomycetes fungi.</title>
        <authorList>
            <person name="Ohm R.A."/>
            <person name="Feau N."/>
            <person name="Henrissat B."/>
            <person name="Schoch C.L."/>
            <person name="Horwitz B.A."/>
            <person name="Barry K.W."/>
            <person name="Condon B.J."/>
            <person name="Copeland A.C."/>
            <person name="Dhillon B."/>
            <person name="Glaser F."/>
            <person name="Hesse C.N."/>
            <person name="Kosti I."/>
            <person name="LaButti K."/>
            <person name="Lindquist E.A."/>
            <person name="Lucas S."/>
            <person name="Salamov A.A."/>
            <person name="Bradshaw R.E."/>
            <person name="Ciuffetti L."/>
            <person name="Hamelin R.C."/>
            <person name="Kema G.H.J."/>
            <person name="Lawrence C."/>
            <person name="Scott J.A."/>
            <person name="Spatafora J.W."/>
            <person name="Turgeon B.G."/>
            <person name="de Wit P.J.G.M."/>
            <person name="Zhong S."/>
            <person name="Goodwin S.B."/>
            <person name="Grigoriev I.V."/>
        </authorList>
    </citation>
    <scope>NUCLEOTIDE SEQUENCE [LARGE SCALE GENOMIC DNA]</scope>
    <source>
        <strain evidence="8 9">SO2202</strain>
    </source>
</reference>
<evidence type="ECO:0000256" key="4">
    <source>
        <dbReference type="ARBA" id="ARBA00022723"/>
    </source>
</evidence>
<comment type="cofactor">
    <cofactor evidence="1">
        <name>pyridoxal 5'-phosphate</name>
        <dbReference type="ChEBI" id="CHEBI:597326"/>
    </cofactor>
</comment>
<protein>
    <submittedName>
        <fullName evidence="8">L-lysine 2,3-aminomutase</fullName>
    </submittedName>
</protein>
<accession>N1QID9</accession>
<dbReference type="OMA" id="FCFRWAQ"/>
<evidence type="ECO:0000256" key="5">
    <source>
        <dbReference type="ARBA" id="ARBA00022898"/>
    </source>
</evidence>
<keyword evidence="6" id="KW-0408">Iron</keyword>
<dbReference type="RefSeq" id="XP_016765076.1">
    <property type="nucleotide sequence ID" value="XM_016901008.1"/>
</dbReference>
<evidence type="ECO:0000313" key="8">
    <source>
        <dbReference type="EMBL" id="EMF16955.1"/>
    </source>
</evidence>
<name>N1QID9_SPHMS</name>